<protein>
    <submittedName>
        <fullName evidence="2">Uncharacterized protein</fullName>
    </submittedName>
</protein>
<evidence type="ECO:0000313" key="2">
    <source>
        <dbReference type="EMBL" id="RKP23315.1"/>
    </source>
</evidence>
<feature type="region of interest" description="Disordered" evidence="1">
    <location>
        <begin position="1"/>
        <end position="21"/>
    </location>
</feature>
<sequence>MNARSQTHQGVRAAGGQGAASNPSFSLASAATILPIPLSPAISGKIGGASHGAEAPLHSTKQELRERSTVAFTELSTLFRARGGTGIRPFRGSSAASSVDGECGTGRARHTRGIGTVVDLCQGLPGTQRGYTGSASGVAGWRGAGSTSANRHYCCHRLKRLSWISDELDLDSMTRRPPA</sequence>
<dbReference type="Proteomes" id="UP000278143">
    <property type="component" value="Unassembled WGS sequence"/>
</dbReference>
<proteinExistence type="predicted"/>
<organism evidence="2 3">
    <name type="scientific">Syncephalis pseudoplumigaleata</name>
    <dbReference type="NCBI Taxonomy" id="1712513"/>
    <lineage>
        <taxon>Eukaryota</taxon>
        <taxon>Fungi</taxon>
        <taxon>Fungi incertae sedis</taxon>
        <taxon>Zoopagomycota</taxon>
        <taxon>Zoopagomycotina</taxon>
        <taxon>Zoopagomycetes</taxon>
        <taxon>Zoopagales</taxon>
        <taxon>Piptocephalidaceae</taxon>
        <taxon>Syncephalis</taxon>
    </lineage>
</organism>
<gene>
    <name evidence="2" type="ORF">SYNPS1DRAFT_30953</name>
</gene>
<dbReference type="EMBL" id="KZ991096">
    <property type="protein sequence ID" value="RKP23315.1"/>
    <property type="molecule type" value="Genomic_DNA"/>
</dbReference>
<accession>A0A4P9YU45</accession>
<dbReference type="OrthoDB" id="2324860at2759"/>
<evidence type="ECO:0000256" key="1">
    <source>
        <dbReference type="SAM" id="MobiDB-lite"/>
    </source>
</evidence>
<keyword evidence="3" id="KW-1185">Reference proteome</keyword>
<evidence type="ECO:0000313" key="3">
    <source>
        <dbReference type="Proteomes" id="UP000278143"/>
    </source>
</evidence>
<name>A0A4P9YU45_9FUNG</name>
<reference evidence="3" key="1">
    <citation type="journal article" date="2018" name="Nat. Microbiol.">
        <title>Leveraging single-cell genomics to expand the fungal tree of life.</title>
        <authorList>
            <person name="Ahrendt S.R."/>
            <person name="Quandt C.A."/>
            <person name="Ciobanu D."/>
            <person name="Clum A."/>
            <person name="Salamov A."/>
            <person name="Andreopoulos B."/>
            <person name="Cheng J.F."/>
            <person name="Woyke T."/>
            <person name="Pelin A."/>
            <person name="Henrissat B."/>
            <person name="Reynolds N.K."/>
            <person name="Benny G.L."/>
            <person name="Smith M.E."/>
            <person name="James T.Y."/>
            <person name="Grigoriev I.V."/>
        </authorList>
    </citation>
    <scope>NUCLEOTIDE SEQUENCE [LARGE SCALE GENOMIC DNA]</scope>
    <source>
        <strain evidence="3">Benny S71-1</strain>
    </source>
</reference>
<dbReference type="AlphaFoldDB" id="A0A4P9YU45"/>